<protein>
    <recommendedName>
        <fullName evidence="4">PEP-CTERM sorting domain-containing protein</fullName>
    </recommendedName>
</protein>
<evidence type="ECO:0000313" key="2">
    <source>
        <dbReference type="EMBL" id="GET42211.1"/>
    </source>
</evidence>
<dbReference type="EMBL" id="BLAY01000153">
    <property type="protein sequence ID" value="GET42211.1"/>
    <property type="molecule type" value="Genomic_DNA"/>
</dbReference>
<dbReference type="AlphaFoldDB" id="A0AAV3XL16"/>
<dbReference type="RefSeq" id="WP_226589402.1">
    <property type="nucleotide sequence ID" value="NZ_BLAY01000153.1"/>
</dbReference>
<evidence type="ECO:0000313" key="3">
    <source>
        <dbReference type="Proteomes" id="UP001050975"/>
    </source>
</evidence>
<dbReference type="NCBIfam" id="TIGR02595">
    <property type="entry name" value="PEP_CTERM"/>
    <property type="match status" value="1"/>
</dbReference>
<sequence length="530" mass="57155">MKLLYQTLTSVAVAMTAAISLSAGVEAATIRSNSSPCVPFFLDIPTSKLGTVGGNIDNSNLSNSTTPCQLAIGLNFTSSTLIDSFFIPSLDSFFIPPDTMGAVGSDRIVELINGKYSVYDKGTGTLLQFSSLNQFWNDAGVTPSRFAFDPRVVYDPFSQRWYAVSVDNQRGENNFLFAVSKSSDPITGWTGFAIDSDSTNQRRADYPTLGFDRDGVYLAANMLRISASDLRTTIVALPKNDLLTATPTVANATKFENISQSETGFTLQPVVNLDNTGLPAALLSSFNTLAGEFKRSNIVGDITSPTLDTSNGLISVTSYFSPGSAEQPGPKPNLEIFPSANFSSNIILQNGSFWGGQTVDNGGRAALRWFQIDATTNQRLQEGLIADPNLDFYYGSLAVNDFGDVVIGFNGSGESQFVSSYAVLGQTVGGVTTFGNPLLLQAGAADYFQDFGTGRNRWGDYSATVVDPTDPFTFWTFQEFVFDEDIWGTQITQLRVVPVSVPEPTSVFGFLAFGAFGVSSLLQRKQQQKV</sequence>
<feature type="chain" id="PRO_5043797451" description="PEP-CTERM sorting domain-containing protein" evidence="1">
    <location>
        <begin position="28"/>
        <end position="530"/>
    </location>
</feature>
<evidence type="ECO:0000256" key="1">
    <source>
        <dbReference type="SAM" id="SignalP"/>
    </source>
</evidence>
<gene>
    <name evidence="2" type="ORF">MiSe_70250</name>
</gene>
<accession>A0AAV3XL16</accession>
<reference evidence="2" key="1">
    <citation type="submission" date="2019-10" db="EMBL/GenBank/DDBJ databases">
        <title>Draft genome sequece of Microseira wollei NIES-4236.</title>
        <authorList>
            <person name="Yamaguchi H."/>
            <person name="Suzuki S."/>
            <person name="Kawachi M."/>
        </authorList>
    </citation>
    <scope>NUCLEOTIDE SEQUENCE</scope>
    <source>
        <strain evidence="2">NIES-4236</strain>
    </source>
</reference>
<evidence type="ECO:0008006" key="4">
    <source>
        <dbReference type="Google" id="ProtNLM"/>
    </source>
</evidence>
<proteinExistence type="predicted"/>
<comment type="caution">
    <text evidence="2">The sequence shown here is derived from an EMBL/GenBank/DDBJ whole genome shotgun (WGS) entry which is preliminary data.</text>
</comment>
<feature type="signal peptide" evidence="1">
    <location>
        <begin position="1"/>
        <end position="27"/>
    </location>
</feature>
<dbReference type="InterPro" id="IPR013424">
    <property type="entry name" value="Ice-binding_C"/>
</dbReference>
<name>A0AAV3XL16_9CYAN</name>
<dbReference type="Proteomes" id="UP001050975">
    <property type="component" value="Unassembled WGS sequence"/>
</dbReference>
<keyword evidence="3" id="KW-1185">Reference proteome</keyword>
<keyword evidence="1" id="KW-0732">Signal</keyword>
<organism evidence="2 3">
    <name type="scientific">Microseira wollei NIES-4236</name>
    <dbReference type="NCBI Taxonomy" id="2530354"/>
    <lineage>
        <taxon>Bacteria</taxon>
        <taxon>Bacillati</taxon>
        <taxon>Cyanobacteriota</taxon>
        <taxon>Cyanophyceae</taxon>
        <taxon>Oscillatoriophycideae</taxon>
        <taxon>Aerosakkonematales</taxon>
        <taxon>Aerosakkonemataceae</taxon>
        <taxon>Microseira</taxon>
    </lineage>
</organism>